<dbReference type="InterPro" id="IPR036872">
    <property type="entry name" value="CH_dom_sf"/>
</dbReference>
<comment type="similarity">
    <text evidence="1">Belongs to the calponin family.</text>
</comment>
<dbReference type="InterPro" id="IPR003096">
    <property type="entry name" value="SM22_calponin"/>
</dbReference>
<dbReference type="PANTHER" id="PTHR47385:SF14">
    <property type="entry name" value="TRANSGELIN"/>
    <property type="match status" value="1"/>
</dbReference>
<dbReference type="GO" id="GO:0051015">
    <property type="term" value="F:actin filament binding"/>
    <property type="evidence" value="ECO:0007669"/>
    <property type="project" value="TreeGrafter"/>
</dbReference>
<dbReference type="InterPro" id="IPR050606">
    <property type="entry name" value="Calponin-like"/>
</dbReference>
<dbReference type="GO" id="GO:0007015">
    <property type="term" value="P:actin filament organization"/>
    <property type="evidence" value="ECO:0007669"/>
    <property type="project" value="TreeGrafter"/>
</dbReference>
<dbReference type="InterPro" id="IPR000557">
    <property type="entry name" value="Calponin_repeat"/>
</dbReference>
<dbReference type="PRINTS" id="PR00888">
    <property type="entry name" value="SM22CALPONIN"/>
</dbReference>
<dbReference type="SUPFAM" id="SSF47576">
    <property type="entry name" value="Calponin-homology domain, CH-domain"/>
    <property type="match status" value="1"/>
</dbReference>
<protein>
    <recommendedName>
        <fullName evidence="4">Calponin</fullName>
    </recommendedName>
</protein>
<sequence>MFQLNSRYDPDAERQVMGWIQQLTGQNIPLGRENVQRTLKNGQILVELINAVYERTPNLPPKAQTIRRPINANTGTAPFKQCQRNGFQGPVCGPKPTYSQPRQWTEEKLRAGEGIIGLQAGTNKLASQKGMSFGAQRHIADIRCDDMTPEGAAVLSLQMGTNKFASQKGMSFSNQRHIADIKCDDLSQEVTLELITKFYINYKLHSIPFGIFCGNLEAANLFHKLGMRIGSSRHIADIRCDDISKEGQNVISLQYGTNKLASQKGMRMGGQRHIADIRCDNLSADGASVIGLQMGLPQNQVASQAGMSFGAHRHINDSH</sequence>
<evidence type="ECO:0008006" key="4">
    <source>
        <dbReference type="Google" id="ProtNLM"/>
    </source>
</evidence>
<proteinExistence type="inferred from homology"/>
<dbReference type="PROSITE" id="PS51122">
    <property type="entry name" value="CALPONIN_2"/>
    <property type="match status" value="3"/>
</dbReference>
<evidence type="ECO:0000256" key="1">
    <source>
        <dbReference type="ARBA" id="ARBA00009631"/>
    </source>
</evidence>
<name>A0A430Q1B5_SCHBO</name>
<dbReference type="Gene3D" id="1.10.418.10">
    <property type="entry name" value="Calponin-like domain"/>
    <property type="match status" value="1"/>
</dbReference>
<reference evidence="2 3" key="1">
    <citation type="journal article" date="2019" name="PLoS Pathog.">
        <title>Genome sequence of the bovine parasite Schistosoma bovis Tanzania.</title>
        <authorList>
            <person name="Oey H."/>
            <person name="Zakrzewski M."/>
            <person name="Gobert G."/>
            <person name="Gravermann K."/>
            <person name="Stoye J."/>
            <person name="Jones M."/>
            <person name="Mcmanus D."/>
            <person name="Krause L."/>
        </authorList>
    </citation>
    <scope>NUCLEOTIDE SEQUENCE [LARGE SCALE GENOMIC DNA]</scope>
    <source>
        <strain evidence="2 3">TAN1997</strain>
    </source>
</reference>
<organism evidence="2 3">
    <name type="scientific">Schistosoma bovis</name>
    <name type="common">Blood fluke</name>
    <dbReference type="NCBI Taxonomy" id="6184"/>
    <lineage>
        <taxon>Eukaryota</taxon>
        <taxon>Metazoa</taxon>
        <taxon>Spiralia</taxon>
        <taxon>Lophotrochozoa</taxon>
        <taxon>Platyhelminthes</taxon>
        <taxon>Trematoda</taxon>
        <taxon>Digenea</taxon>
        <taxon>Strigeidida</taxon>
        <taxon>Schistosomatoidea</taxon>
        <taxon>Schistosomatidae</taxon>
        <taxon>Schistosoma</taxon>
    </lineage>
</organism>
<dbReference type="Pfam" id="PF00402">
    <property type="entry name" value="Calponin"/>
    <property type="match status" value="4"/>
</dbReference>
<dbReference type="Proteomes" id="UP000290809">
    <property type="component" value="Unassembled WGS sequence"/>
</dbReference>
<dbReference type="STRING" id="6184.A0A430Q1B5"/>
<keyword evidence="3" id="KW-1185">Reference proteome</keyword>
<gene>
    <name evidence="2" type="ORF">DC041_0011641</name>
</gene>
<comment type="caution">
    <text evidence="2">The sequence shown here is derived from an EMBL/GenBank/DDBJ whole genome shotgun (WGS) entry which is preliminary data.</text>
</comment>
<dbReference type="EMBL" id="QMKO01003352">
    <property type="protein sequence ID" value="RTG81465.1"/>
    <property type="molecule type" value="Genomic_DNA"/>
</dbReference>
<evidence type="ECO:0000313" key="3">
    <source>
        <dbReference type="Proteomes" id="UP000290809"/>
    </source>
</evidence>
<dbReference type="PANTHER" id="PTHR47385">
    <property type="entry name" value="CALPONIN"/>
    <property type="match status" value="1"/>
</dbReference>
<evidence type="ECO:0000313" key="2">
    <source>
        <dbReference type="EMBL" id="RTG81465.1"/>
    </source>
</evidence>
<dbReference type="GO" id="GO:0015629">
    <property type="term" value="C:actin cytoskeleton"/>
    <property type="evidence" value="ECO:0007669"/>
    <property type="project" value="TreeGrafter"/>
</dbReference>
<dbReference type="PROSITE" id="PS01052">
    <property type="entry name" value="CALPONIN_1"/>
    <property type="match status" value="2"/>
</dbReference>
<accession>A0A430Q1B5</accession>
<dbReference type="AlphaFoldDB" id="A0A430Q1B5"/>